<dbReference type="EnsemblPlants" id="ORUFI01G20840.1">
    <property type="protein sequence ID" value="ORUFI01G20840.1"/>
    <property type="gene ID" value="ORUFI01G20840"/>
</dbReference>
<dbReference type="AlphaFoldDB" id="A0A0E0MXL7"/>
<organism evidence="1 2">
    <name type="scientific">Oryza rufipogon</name>
    <name type="common">Brownbeard rice</name>
    <name type="synonym">Asian wild rice</name>
    <dbReference type="NCBI Taxonomy" id="4529"/>
    <lineage>
        <taxon>Eukaryota</taxon>
        <taxon>Viridiplantae</taxon>
        <taxon>Streptophyta</taxon>
        <taxon>Embryophyta</taxon>
        <taxon>Tracheophyta</taxon>
        <taxon>Spermatophyta</taxon>
        <taxon>Magnoliopsida</taxon>
        <taxon>Liliopsida</taxon>
        <taxon>Poales</taxon>
        <taxon>Poaceae</taxon>
        <taxon>BOP clade</taxon>
        <taxon>Oryzoideae</taxon>
        <taxon>Oryzeae</taxon>
        <taxon>Oryzinae</taxon>
        <taxon>Oryza</taxon>
    </lineage>
</organism>
<dbReference type="Gramene" id="ORUFI01G20840.1">
    <property type="protein sequence ID" value="ORUFI01G20840.1"/>
    <property type="gene ID" value="ORUFI01G20840"/>
</dbReference>
<keyword evidence="2" id="KW-1185">Reference proteome</keyword>
<dbReference type="Proteomes" id="UP000008022">
    <property type="component" value="Unassembled WGS sequence"/>
</dbReference>
<name>A0A0E0MXL7_ORYRU</name>
<reference evidence="1" key="2">
    <citation type="submission" date="2015-06" db="UniProtKB">
        <authorList>
            <consortium name="EnsemblPlants"/>
        </authorList>
    </citation>
    <scope>IDENTIFICATION</scope>
</reference>
<dbReference type="HOGENOM" id="CLU_2853725_0_0_1"/>
<protein>
    <submittedName>
        <fullName evidence="1">Uncharacterized protein</fullName>
    </submittedName>
</protein>
<evidence type="ECO:0000313" key="1">
    <source>
        <dbReference type="EnsemblPlants" id="ORUFI01G20840.1"/>
    </source>
</evidence>
<reference evidence="2" key="1">
    <citation type="submission" date="2013-06" db="EMBL/GenBank/DDBJ databases">
        <authorList>
            <person name="Zhao Q."/>
        </authorList>
    </citation>
    <scope>NUCLEOTIDE SEQUENCE</scope>
    <source>
        <strain evidence="2">cv. W1943</strain>
    </source>
</reference>
<accession>A0A0E0MXL7</accession>
<sequence>MSGRSIQGYGTFEVQRVHLATLEAGSARHSKSGMKMKTRCHDHELHDADGRSILRKAIAHGFLPM</sequence>
<evidence type="ECO:0000313" key="2">
    <source>
        <dbReference type="Proteomes" id="UP000008022"/>
    </source>
</evidence>
<proteinExistence type="predicted"/>